<dbReference type="SMART" id="SM00129">
    <property type="entry name" value="KISc"/>
    <property type="match status" value="1"/>
</dbReference>
<dbReference type="InterPro" id="IPR001752">
    <property type="entry name" value="Kinesin_motor_dom"/>
</dbReference>
<feature type="coiled-coil region" evidence="7">
    <location>
        <begin position="523"/>
        <end position="582"/>
    </location>
</feature>
<evidence type="ECO:0000256" key="6">
    <source>
        <dbReference type="RuleBase" id="RU000394"/>
    </source>
</evidence>
<dbReference type="GO" id="GO:0007018">
    <property type="term" value="P:microtubule-based movement"/>
    <property type="evidence" value="ECO:0007669"/>
    <property type="project" value="InterPro"/>
</dbReference>
<dbReference type="InterPro" id="IPR019821">
    <property type="entry name" value="Kinesin_motor_CS"/>
</dbReference>
<dbReference type="GO" id="GO:0005524">
    <property type="term" value="F:ATP binding"/>
    <property type="evidence" value="ECO:0007669"/>
    <property type="project" value="UniProtKB-UniRule"/>
</dbReference>
<dbReference type="Pfam" id="PF00225">
    <property type="entry name" value="Kinesin"/>
    <property type="match status" value="1"/>
</dbReference>
<dbReference type="GO" id="GO:0003777">
    <property type="term" value="F:microtubule motor activity"/>
    <property type="evidence" value="ECO:0007669"/>
    <property type="project" value="InterPro"/>
</dbReference>
<feature type="domain" description="Kinesin motor" evidence="9">
    <location>
        <begin position="94"/>
        <end position="425"/>
    </location>
</feature>
<dbReference type="Gene3D" id="1.20.5.170">
    <property type="match status" value="1"/>
</dbReference>
<dbReference type="FunCoup" id="A0A4Q1BQ74">
    <property type="interactions" value="39"/>
</dbReference>
<dbReference type="Proteomes" id="UP000289152">
    <property type="component" value="Unassembled WGS sequence"/>
</dbReference>
<evidence type="ECO:0000256" key="5">
    <source>
        <dbReference type="PROSITE-ProRule" id="PRU00283"/>
    </source>
</evidence>
<evidence type="ECO:0000256" key="4">
    <source>
        <dbReference type="ARBA" id="ARBA00023175"/>
    </source>
</evidence>
<feature type="coiled-coil region" evidence="7">
    <location>
        <begin position="616"/>
        <end position="643"/>
    </location>
</feature>
<keyword evidence="3 7" id="KW-0175">Coiled coil</keyword>
<dbReference type="InterPro" id="IPR027640">
    <property type="entry name" value="Kinesin-like_fam"/>
</dbReference>
<dbReference type="GO" id="GO:0005874">
    <property type="term" value="C:microtubule"/>
    <property type="evidence" value="ECO:0007669"/>
    <property type="project" value="UniProtKB-KW"/>
</dbReference>
<dbReference type="InterPro" id="IPR027417">
    <property type="entry name" value="P-loop_NTPase"/>
</dbReference>
<dbReference type="SUPFAM" id="SSF52540">
    <property type="entry name" value="P-loop containing nucleoside triphosphate hydrolases"/>
    <property type="match status" value="1"/>
</dbReference>
<dbReference type="GO" id="GO:0008017">
    <property type="term" value="F:microtubule binding"/>
    <property type="evidence" value="ECO:0007669"/>
    <property type="project" value="InterPro"/>
</dbReference>
<dbReference type="AlphaFoldDB" id="A0A4Q1BQ74"/>
<feature type="binding site" evidence="5">
    <location>
        <begin position="181"/>
        <end position="188"/>
    </location>
    <ligand>
        <name>ATP</name>
        <dbReference type="ChEBI" id="CHEBI:30616"/>
    </ligand>
</feature>
<accession>A0A4Q1BQ74</accession>
<comment type="caution">
    <text evidence="10">The sequence shown here is derived from an EMBL/GenBank/DDBJ whole genome shotgun (WGS) entry which is preliminary data.</text>
</comment>
<organism evidence="10 11">
    <name type="scientific">Tremella mesenterica</name>
    <name type="common">Jelly fungus</name>
    <dbReference type="NCBI Taxonomy" id="5217"/>
    <lineage>
        <taxon>Eukaryota</taxon>
        <taxon>Fungi</taxon>
        <taxon>Dikarya</taxon>
        <taxon>Basidiomycota</taxon>
        <taxon>Agaricomycotina</taxon>
        <taxon>Tremellomycetes</taxon>
        <taxon>Tremellales</taxon>
        <taxon>Tremellaceae</taxon>
        <taxon>Tremella</taxon>
    </lineage>
</organism>
<dbReference type="InterPro" id="IPR036961">
    <property type="entry name" value="Kinesin_motor_dom_sf"/>
</dbReference>
<dbReference type="Gene3D" id="3.40.850.10">
    <property type="entry name" value="Kinesin motor domain"/>
    <property type="match status" value="1"/>
</dbReference>
<feature type="coiled-coil region" evidence="7">
    <location>
        <begin position="441"/>
        <end position="478"/>
    </location>
</feature>
<dbReference type="OrthoDB" id="3176171at2759"/>
<dbReference type="InParanoid" id="A0A4Q1BQ74"/>
<dbReference type="PROSITE" id="PS50067">
    <property type="entry name" value="KINESIN_MOTOR_2"/>
    <property type="match status" value="1"/>
</dbReference>
<keyword evidence="4 5" id="KW-0505">Motor protein</keyword>
<dbReference type="EMBL" id="SDIL01000023">
    <property type="protein sequence ID" value="RXK40010.1"/>
    <property type="molecule type" value="Genomic_DNA"/>
</dbReference>
<dbReference type="PROSITE" id="PS00411">
    <property type="entry name" value="KINESIN_MOTOR_1"/>
    <property type="match status" value="1"/>
</dbReference>
<dbReference type="SUPFAM" id="SSF57997">
    <property type="entry name" value="Tropomyosin"/>
    <property type="match status" value="1"/>
</dbReference>
<evidence type="ECO:0000256" key="3">
    <source>
        <dbReference type="ARBA" id="ARBA00023054"/>
    </source>
</evidence>
<dbReference type="VEuPathDB" id="FungiDB:TREMEDRAFT_33548"/>
<protein>
    <recommendedName>
        <fullName evidence="6">Kinesin-like protein</fullName>
    </recommendedName>
</protein>
<evidence type="ECO:0000256" key="8">
    <source>
        <dbReference type="SAM" id="MobiDB-lite"/>
    </source>
</evidence>
<dbReference type="PRINTS" id="PR00380">
    <property type="entry name" value="KINESINHEAVY"/>
</dbReference>
<sequence length="750" mass="83608">MFARSPPLTTSFNPNISFEPNSPQTEVKMKVKASLTSEARIRPTPSKPTMKLLKKVMPSSESETSLQGWVGGSGVVASTNHLQEGNPQLAPTENVLVTVRIRPLNETEIRMDTDGVWHHSPLEHNVLKLARGREGTRDDKEWVFDRVLPPNSTNSSAYTTSARAHVKAAMDGFNSVCFAYGQTASGKTYTLTGSPNDPGIIPLAISDLFSQIRHSPDREFLLRASYLELYNETILDLLSPEPRELSLAEGKKKGEVVINGLTECAVRAEDEVRRLLRKGEERRKVGGTDWNTRSSRSHCVFRTPLPTRTPGKKNAGTQMTRISTLSIIDLAGSEKHTSSKERNAEGKHINQSLLTLKLVISKLADMASKRTVMHVPYRDSKLTRLLQPSLSGDALISVICTISPSSLNVAESMSTLAFAQGLKRVVLRAEKKELADPQALIQQYQNEIAELRALLREREGQETQVTKAEKQNNAALEKRLGELRSLILTSGNVRSPSIEQEGEARPLSPTKLKYPRLDYGRSTAELQEDLHAAELKVTAQEEELHRLRMALEARPVNADQRIVELQNEISQLKMIADDYERHLAEPSRKVREDVEREWSGRVEKLERQLETKAIWAIRLDENIRALTEENKGLKSRCAEAENTVALIKDWLFSALTEDPSIPNPSSPHHQTSLDETVSVSDFGPTLSVQNKETLMAGGMTRAQFSRMDLATLSEKFGSLTMGRGSRKMNGGRMLRDESCFGFTEGDDDIF</sequence>
<feature type="compositionally biased region" description="Polar residues" evidence="8">
    <location>
        <begin position="7"/>
        <end position="22"/>
    </location>
</feature>
<proteinExistence type="inferred from homology"/>
<keyword evidence="6" id="KW-0493">Microtubule</keyword>
<evidence type="ECO:0000313" key="11">
    <source>
        <dbReference type="Proteomes" id="UP000289152"/>
    </source>
</evidence>
<keyword evidence="1 5" id="KW-0547">Nucleotide-binding</keyword>
<evidence type="ECO:0000259" key="9">
    <source>
        <dbReference type="PROSITE" id="PS50067"/>
    </source>
</evidence>
<evidence type="ECO:0000313" key="10">
    <source>
        <dbReference type="EMBL" id="RXK40010.1"/>
    </source>
</evidence>
<dbReference type="PANTHER" id="PTHR47968">
    <property type="entry name" value="CENTROMERE PROTEIN E"/>
    <property type="match status" value="1"/>
</dbReference>
<dbReference type="PANTHER" id="PTHR47968:SF75">
    <property type="entry name" value="CENTROMERE-ASSOCIATED PROTEIN E"/>
    <property type="match status" value="1"/>
</dbReference>
<evidence type="ECO:0000256" key="2">
    <source>
        <dbReference type="ARBA" id="ARBA00022840"/>
    </source>
</evidence>
<comment type="similarity">
    <text evidence="5 6">Belongs to the TRAFAC class myosin-kinesin ATPase superfamily. Kinesin family.</text>
</comment>
<evidence type="ECO:0000256" key="7">
    <source>
        <dbReference type="SAM" id="Coils"/>
    </source>
</evidence>
<gene>
    <name evidence="10" type="ORF">M231_02650</name>
</gene>
<evidence type="ECO:0000256" key="1">
    <source>
        <dbReference type="ARBA" id="ARBA00022741"/>
    </source>
</evidence>
<dbReference type="STRING" id="5217.A0A4Q1BQ74"/>
<name>A0A4Q1BQ74_TREME</name>
<reference evidence="10 11" key="1">
    <citation type="submission" date="2016-06" db="EMBL/GenBank/DDBJ databases">
        <title>Evolution of pathogenesis and genome organization in the Tremellales.</title>
        <authorList>
            <person name="Cuomo C."/>
            <person name="Litvintseva A."/>
            <person name="Heitman J."/>
            <person name="Chen Y."/>
            <person name="Sun S."/>
            <person name="Springer D."/>
            <person name="Dromer F."/>
            <person name="Young S."/>
            <person name="Zeng Q."/>
            <person name="Chapman S."/>
            <person name="Gujja S."/>
            <person name="Saif S."/>
            <person name="Birren B."/>
        </authorList>
    </citation>
    <scope>NUCLEOTIDE SEQUENCE [LARGE SCALE GENOMIC DNA]</scope>
    <source>
        <strain evidence="10 11">ATCC 28783</strain>
    </source>
</reference>
<keyword evidence="11" id="KW-1185">Reference proteome</keyword>
<keyword evidence="2 5" id="KW-0067">ATP-binding</keyword>
<feature type="region of interest" description="Disordered" evidence="8">
    <location>
        <begin position="1"/>
        <end position="22"/>
    </location>
</feature>